<evidence type="ECO:0000313" key="1">
    <source>
        <dbReference type="EMBL" id="HDR51542.1"/>
    </source>
</evidence>
<dbReference type="InterPro" id="IPR036412">
    <property type="entry name" value="HAD-like_sf"/>
</dbReference>
<keyword evidence="1" id="KW-0378">Hydrolase</keyword>
<dbReference type="Proteomes" id="UP000886047">
    <property type="component" value="Unassembled WGS sequence"/>
</dbReference>
<dbReference type="EMBL" id="DSDK01000439">
    <property type="protein sequence ID" value="HDR51542.1"/>
    <property type="molecule type" value="Genomic_DNA"/>
</dbReference>
<name>A0A831LRV3_9BACT</name>
<feature type="non-terminal residue" evidence="1">
    <location>
        <position position="1"/>
    </location>
</feature>
<protein>
    <submittedName>
        <fullName evidence="1">HAD family hydrolase</fullName>
    </submittedName>
</protein>
<dbReference type="AlphaFoldDB" id="A0A831LRV3"/>
<accession>A0A831LRV3</accession>
<dbReference type="Gene3D" id="3.40.50.1000">
    <property type="entry name" value="HAD superfamily/HAD-like"/>
    <property type="match status" value="1"/>
</dbReference>
<dbReference type="InterPro" id="IPR023214">
    <property type="entry name" value="HAD_sf"/>
</dbReference>
<organism evidence="1">
    <name type="scientific">Mariniphaga anaerophila</name>
    <dbReference type="NCBI Taxonomy" id="1484053"/>
    <lineage>
        <taxon>Bacteria</taxon>
        <taxon>Pseudomonadati</taxon>
        <taxon>Bacteroidota</taxon>
        <taxon>Bacteroidia</taxon>
        <taxon>Marinilabiliales</taxon>
        <taxon>Prolixibacteraceae</taxon>
        <taxon>Mariniphaga</taxon>
    </lineage>
</organism>
<comment type="caution">
    <text evidence="1">The sequence shown here is derived from an EMBL/GenBank/DDBJ whole genome shotgun (WGS) entry which is preliminary data.</text>
</comment>
<reference evidence="1" key="1">
    <citation type="journal article" date="2020" name="mSystems">
        <title>Genome- and Community-Level Interaction Insights into Carbon Utilization and Element Cycling Functions of Hydrothermarchaeota in Hydrothermal Sediment.</title>
        <authorList>
            <person name="Zhou Z."/>
            <person name="Liu Y."/>
            <person name="Xu W."/>
            <person name="Pan J."/>
            <person name="Luo Z.H."/>
            <person name="Li M."/>
        </authorList>
    </citation>
    <scope>NUCLEOTIDE SEQUENCE [LARGE SCALE GENOMIC DNA]</scope>
    <source>
        <strain evidence="1">SpSt-1217</strain>
    </source>
</reference>
<gene>
    <name evidence="1" type="ORF">ENN90_07970</name>
</gene>
<dbReference type="SUPFAM" id="SSF56784">
    <property type="entry name" value="HAD-like"/>
    <property type="match status" value="1"/>
</dbReference>
<sequence length="100" mass="11314">KTLKHNGIFHFFEGVAGLGDHYAVSKVERGRQLISQFKIEKENALIIGDTIHDFEVAQELEIRCILIADGHQSEERLKRTGALVLDNLFDLKKIEKIGSI</sequence>
<proteinExistence type="predicted"/>
<dbReference type="GO" id="GO:0016787">
    <property type="term" value="F:hydrolase activity"/>
    <property type="evidence" value="ECO:0007669"/>
    <property type="project" value="UniProtKB-KW"/>
</dbReference>
<dbReference type="Pfam" id="PF13242">
    <property type="entry name" value="Hydrolase_like"/>
    <property type="match status" value="1"/>
</dbReference>